<evidence type="ECO:0000259" key="6">
    <source>
        <dbReference type="PROSITE" id="PS50114"/>
    </source>
</evidence>
<dbReference type="Proteomes" id="UP000761534">
    <property type="component" value="Unassembled WGS sequence"/>
</dbReference>
<evidence type="ECO:0000256" key="4">
    <source>
        <dbReference type="PROSITE-ProRule" id="PRU00094"/>
    </source>
</evidence>
<feature type="region of interest" description="Disordered" evidence="5">
    <location>
        <begin position="1"/>
        <end position="87"/>
    </location>
</feature>
<dbReference type="PROSITE" id="PS50114">
    <property type="entry name" value="GATA_ZN_FINGER_2"/>
    <property type="match status" value="1"/>
</dbReference>
<dbReference type="PANTHER" id="PTHR45658">
    <property type="entry name" value="GATA TRANSCRIPTION FACTOR"/>
    <property type="match status" value="1"/>
</dbReference>
<dbReference type="InterPro" id="IPR051140">
    <property type="entry name" value="GATA_TF"/>
</dbReference>
<evidence type="ECO:0000313" key="8">
    <source>
        <dbReference type="Proteomes" id="UP000761534"/>
    </source>
</evidence>
<dbReference type="CDD" id="cd00202">
    <property type="entry name" value="ZnF_GATA"/>
    <property type="match status" value="1"/>
</dbReference>
<keyword evidence="1" id="KW-0479">Metal-binding</keyword>
<reference evidence="7" key="1">
    <citation type="journal article" date="2019" name="G3 (Bethesda)">
        <title>Genome Assemblies of Two Rare Opportunistic Yeast Pathogens: Diutina rugosa (syn. Candida rugosa) and Trichomonascus ciferrii (syn. Candida ciferrii).</title>
        <authorList>
            <person name="Mixao V."/>
            <person name="Saus E."/>
            <person name="Hansen A.P."/>
            <person name="Lass-Florl C."/>
            <person name="Gabaldon T."/>
        </authorList>
    </citation>
    <scope>NUCLEOTIDE SEQUENCE</scope>
    <source>
        <strain evidence="7">CBS 4856</strain>
    </source>
</reference>
<feature type="region of interest" description="Disordered" evidence="5">
    <location>
        <begin position="231"/>
        <end position="285"/>
    </location>
</feature>
<dbReference type="InterPro" id="IPR013088">
    <property type="entry name" value="Znf_NHR/GATA"/>
</dbReference>
<dbReference type="Pfam" id="PF00320">
    <property type="entry name" value="GATA"/>
    <property type="match status" value="1"/>
</dbReference>
<feature type="compositionally biased region" description="Polar residues" evidence="5">
    <location>
        <begin position="325"/>
        <end position="341"/>
    </location>
</feature>
<feature type="compositionally biased region" description="Low complexity" evidence="5">
    <location>
        <begin position="349"/>
        <end position="358"/>
    </location>
</feature>
<feature type="region of interest" description="Disordered" evidence="5">
    <location>
        <begin position="323"/>
        <end position="358"/>
    </location>
</feature>
<sequence length="358" mass="40186">MNGHHHHHASKSSDPSQWSLDNPSIPRSQVDDDAASSSHTHTPPYSRRSSDVKPPSSEELDYAANSRHPPTPGMPPSGGNRSYSIALSPTNSANPAYNTEHEFRLKLTEIQDTSSYLYHLVSTCMRSPETPPTLEHLFGLIDRVKNTAFFLETWYKRLYDTDKHYSTMIQQQQQHQQYPPRHHSFPFSQPMLPNGPAVTYSPSHSQSLPANFNGLIPSTVGAPATNPIPTAAPQIPGPPTQYKRPYDDQVDTARRQKKRVRQSSGEATRCRQCGNTETPEWRRGPEGARTLCNACGLYHAKLVKKKGEVAAAQILKERRDRMVEETNQQIDRQQSLYNVQEDSNESSRRASSSSSTDE</sequence>
<keyword evidence="8" id="KW-1185">Reference proteome</keyword>
<name>A0A642V7T5_9ASCO</name>
<dbReference type="GO" id="GO:0006355">
    <property type="term" value="P:regulation of DNA-templated transcription"/>
    <property type="evidence" value="ECO:0007669"/>
    <property type="project" value="InterPro"/>
</dbReference>
<comment type="caution">
    <text evidence="7">The sequence shown here is derived from an EMBL/GenBank/DDBJ whole genome shotgun (WGS) entry which is preliminary data.</text>
</comment>
<feature type="compositionally biased region" description="Basic residues" evidence="5">
    <location>
        <begin position="1"/>
        <end position="10"/>
    </location>
</feature>
<evidence type="ECO:0000256" key="1">
    <source>
        <dbReference type="ARBA" id="ARBA00022723"/>
    </source>
</evidence>
<evidence type="ECO:0000256" key="3">
    <source>
        <dbReference type="ARBA" id="ARBA00022833"/>
    </source>
</evidence>
<evidence type="ECO:0000313" key="7">
    <source>
        <dbReference type="EMBL" id="KAA8915703.1"/>
    </source>
</evidence>
<dbReference type="GO" id="GO:0008270">
    <property type="term" value="F:zinc ion binding"/>
    <property type="evidence" value="ECO:0007669"/>
    <property type="project" value="UniProtKB-KW"/>
</dbReference>
<protein>
    <recommendedName>
        <fullName evidence="6">GATA-type domain-containing protein</fullName>
    </recommendedName>
</protein>
<dbReference type="PANTHER" id="PTHR45658:SF132">
    <property type="entry name" value="BIOFILM REGULATOR 1"/>
    <property type="match status" value="1"/>
</dbReference>
<feature type="compositionally biased region" description="Polar residues" evidence="5">
    <location>
        <begin position="12"/>
        <end position="27"/>
    </location>
</feature>
<feature type="compositionally biased region" description="Basic and acidic residues" evidence="5">
    <location>
        <begin position="244"/>
        <end position="254"/>
    </location>
</feature>
<dbReference type="InterPro" id="IPR000679">
    <property type="entry name" value="Znf_GATA"/>
</dbReference>
<feature type="domain" description="GATA-type" evidence="6">
    <location>
        <begin position="264"/>
        <end position="318"/>
    </location>
</feature>
<organism evidence="7 8">
    <name type="scientific">Trichomonascus ciferrii</name>
    <dbReference type="NCBI Taxonomy" id="44093"/>
    <lineage>
        <taxon>Eukaryota</taxon>
        <taxon>Fungi</taxon>
        <taxon>Dikarya</taxon>
        <taxon>Ascomycota</taxon>
        <taxon>Saccharomycotina</taxon>
        <taxon>Dipodascomycetes</taxon>
        <taxon>Dipodascales</taxon>
        <taxon>Trichomonascaceae</taxon>
        <taxon>Trichomonascus</taxon>
        <taxon>Trichomonascus ciferrii complex</taxon>
    </lineage>
</organism>
<dbReference type="SUPFAM" id="SSF57716">
    <property type="entry name" value="Glucocorticoid receptor-like (DNA-binding domain)"/>
    <property type="match status" value="1"/>
</dbReference>
<dbReference type="PROSITE" id="PS00344">
    <property type="entry name" value="GATA_ZN_FINGER_1"/>
    <property type="match status" value="1"/>
</dbReference>
<keyword evidence="2 4" id="KW-0863">Zinc-finger</keyword>
<dbReference type="SMART" id="SM00401">
    <property type="entry name" value="ZnF_GATA"/>
    <property type="match status" value="1"/>
</dbReference>
<keyword evidence="3" id="KW-0862">Zinc</keyword>
<dbReference type="OrthoDB" id="2162994at2759"/>
<dbReference type="AlphaFoldDB" id="A0A642V7T5"/>
<dbReference type="GO" id="GO:0043565">
    <property type="term" value="F:sequence-specific DNA binding"/>
    <property type="evidence" value="ECO:0007669"/>
    <property type="project" value="InterPro"/>
</dbReference>
<proteinExistence type="predicted"/>
<dbReference type="VEuPathDB" id="FungiDB:TRICI_002146"/>
<gene>
    <name evidence="7" type="ORF">TRICI_002146</name>
</gene>
<evidence type="ECO:0000256" key="5">
    <source>
        <dbReference type="SAM" id="MobiDB-lite"/>
    </source>
</evidence>
<dbReference type="EMBL" id="SWFS01000149">
    <property type="protein sequence ID" value="KAA8915703.1"/>
    <property type="molecule type" value="Genomic_DNA"/>
</dbReference>
<dbReference type="Gene3D" id="3.30.50.10">
    <property type="entry name" value="Erythroid Transcription Factor GATA-1, subunit A"/>
    <property type="match status" value="1"/>
</dbReference>
<accession>A0A642V7T5</accession>
<evidence type="ECO:0000256" key="2">
    <source>
        <dbReference type="ARBA" id="ARBA00022771"/>
    </source>
</evidence>